<proteinExistence type="inferred from homology"/>
<evidence type="ECO:0000313" key="18">
    <source>
        <dbReference type="EMBL" id="ETW02588.1"/>
    </source>
</evidence>
<evidence type="ECO:0000256" key="9">
    <source>
        <dbReference type="ARBA" id="ARBA00039612"/>
    </source>
</evidence>
<feature type="binding site" evidence="14">
    <location>
        <position position="46"/>
    </location>
    <ligand>
        <name>ATP</name>
        <dbReference type="ChEBI" id="CHEBI:30616"/>
    </ligand>
</feature>
<evidence type="ECO:0000256" key="12">
    <source>
        <dbReference type="ARBA" id="ARBA00047811"/>
    </source>
</evidence>
<dbReference type="GO" id="GO:0010389">
    <property type="term" value="P:regulation of G2/M transition of mitotic cell cycle"/>
    <property type="evidence" value="ECO:0007669"/>
    <property type="project" value="TreeGrafter"/>
</dbReference>
<dbReference type="VEuPathDB" id="FungiDB:H310_06062"/>
<dbReference type="InterPro" id="IPR017441">
    <property type="entry name" value="Protein_kinase_ATP_BS"/>
</dbReference>
<evidence type="ECO:0000256" key="2">
    <source>
        <dbReference type="ARBA" id="ARBA00012425"/>
    </source>
</evidence>
<dbReference type="GO" id="GO:0005737">
    <property type="term" value="C:cytoplasm"/>
    <property type="evidence" value="ECO:0007669"/>
    <property type="project" value="TreeGrafter"/>
</dbReference>
<dbReference type="PANTHER" id="PTHR24056:SF254">
    <property type="entry name" value="CYCLIN-DEPENDENT KINASE 2"/>
    <property type="match status" value="1"/>
</dbReference>
<dbReference type="GO" id="GO:0007165">
    <property type="term" value="P:signal transduction"/>
    <property type="evidence" value="ECO:0007669"/>
    <property type="project" value="TreeGrafter"/>
</dbReference>
<evidence type="ECO:0000256" key="15">
    <source>
        <dbReference type="RuleBase" id="RU000304"/>
    </source>
</evidence>
<evidence type="ECO:0000256" key="5">
    <source>
        <dbReference type="ARBA" id="ARBA00022741"/>
    </source>
</evidence>
<dbReference type="Pfam" id="PF00069">
    <property type="entry name" value="Pkinase"/>
    <property type="match status" value="1"/>
</dbReference>
<dbReference type="PANTHER" id="PTHR24056">
    <property type="entry name" value="CELL DIVISION PROTEIN KINASE"/>
    <property type="match status" value="1"/>
</dbReference>
<dbReference type="OrthoDB" id="159150at2759"/>
<feature type="domain" description="Protein kinase" evidence="17">
    <location>
        <begin position="17"/>
        <end position="305"/>
    </location>
</feature>
<dbReference type="STRING" id="157072.A0A024UAE1"/>
<comment type="subunit">
    <text evidence="8">May form a complex composed of at least the catalytic subunit CRK2 and a cyclin.</text>
</comment>
<dbReference type="eggNOG" id="KOG0659">
    <property type="taxonomic scope" value="Eukaryota"/>
</dbReference>
<dbReference type="SUPFAM" id="SSF56112">
    <property type="entry name" value="Protein kinase-like (PK-like)"/>
    <property type="match status" value="1"/>
</dbReference>
<dbReference type="EMBL" id="KI913961">
    <property type="protein sequence ID" value="ETW02588.1"/>
    <property type="molecule type" value="Genomic_DNA"/>
</dbReference>
<evidence type="ECO:0000256" key="4">
    <source>
        <dbReference type="ARBA" id="ARBA00022679"/>
    </source>
</evidence>
<comment type="catalytic activity">
    <reaction evidence="13">
        <text>L-seryl-[protein] + ATP = O-phospho-L-seryl-[protein] + ADP + H(+)</text>
        <dbReference type="Rhea" id="RHEA:17989"/>
        <dbReference type="Rhea" id="RHEA-COMP:9863"/>
        <dbReference type="Rhea" id="RHEA-COMP:11604"/>
        <dbReference type="ChEBI" id="CHEBI:15378"/>
        <dbReference type="ChEBI" id="CHEBI:29999"/>
        <dbReference type="ChEBI" id="CHEBI:30616"/>
        <dbReference type="ChEBI" id="CHEBI:83421"/>
        <dbReference type="ChEBI" id="CHEBI:456216"/>
        <dbReference type="EC" id="2.7.11.22"/>
    </reaction>
</comment>
<evidence type="ECO:0000256" key="14">
    <source>
        <dbReference type="PROSITE-ProRule" id="PRU10141"/>
    </source>
</evidence>
<evidence type="ECO:0000256" key="13">
    <source>
        <dbReference type="ARBA" id="ARBA00048367"/>
    </source>
</evidence>
<keyword evidence="5 14" id="KW-0547">Nucleotide-binding</keyword>
<dbReference type="FunFam" id="1.10.510.10:FF:000624">
    <property type="entry name" value="Mitogen-activated protein kinase"/>
    <property type="match status" value="1"/>
</dbReference>
<accession>A0A024UAE1</accession>
<keyword evidence="3 15" id="KW-0723">Serine/threonine-protein kinase</keyword>
<dbReference type="InterPro" id="IPR000719">
    <property type="entry name" value="Prot_kinase_dom"/>
</dbReference>
<feature type="compositionally biased region" description="Basic and acidic residues" evidence="16">
    <location>
        <begin position="332"/>
        <end position="341"/>
    </location>
</feature>
<organism evidence="18">
    <name type="scientific">Aphanomyces invadans</name>
    <dbReference type="NCBI Taxonomy" id="157072"/>
    <lineage>
        <taxon>Eukaryota</taxon>
        <taxon>Sar</taxon>
        <taxon>Stramenopiles</taxon>
        <taxon>Oomycota</taxon>
        <taxon>Saprolegniomycetes</taxon>
        <taxon>Saprolegniales</taxon>
        <taxon>Verrucalvaceae</taxon>
        <taxon>Aphanomyces</taxon>
    </lineage>
</organism>
<reference evidence="18" key="1">
    <citation type="submission" date="2013-12" db="EMBL/GenBank/DDBJ databases">
        <title>The Genome Sequence of Aphanomyces invadans NJM9701.</title>
        <authorList>
            <consortium name="The Broad Institute Genomics Platform"/>
            <person name="Russ C."/>
            <person name="Tyler B."/>
            <person name="van West P."/>
            <person name="Dieguez-Uribeondo J."/>
            <person name="Young S.K."/>
            <person name="Zeng Q."/>
            <person name="Gargeya S."/>
            <person name="Fitzgerald M."/>
            <person name="Abouelleil A."/>
            <person name="Alvarado L."/>
            <person name="Chapman S.B."/>
            <person name="Gainer-Dewar J."/>
            <person name="Goldberg J."/>
            <person name="Griggs A."/>
            <person name="Gujja S."/>
            <person name="Hansen M."/>
            <person name="Howarth C."/>
            <person name="Imamovic A."/>
            <person name="Ireland A."/>
            <person name="Larimer J."/>
            <person name="McCowan C."/>
            <person name="Murphy C."/>
            <person name="Pearson M."/>
            <person name="Poon T.W."/>
            <person name="Priest M."/>
            <person name="Roberts A."/>
            <person name="Saif S."/>
            <person name="Shea T."/>
            <person name="Sykes S."/>
            <person name="Wortman J."/>
            <person name="Nusbaum C."/>
            <person name="Birren B."/>
        </authorList>
    </citation>
    <scope>NUCLEOTIDE SEQUENCE [LARGE SCALE GENOMIC DNA]</scope>
    <source>
        <strain evidence="18">NJM9701</strain>
    </source>
</reference>
<dbReference type="EC" id="2.7.11.22" evidence="2"/>
<evidence type="ECO:0000256" key="1">
    <source>
        <dbReference type="ARBA" id="ARBA00006485"/>
    </source>
</evidence>
<evidence type="ECO:0000256" key="10">
    <source>
        <dbReference type="ARBA" id="ARBA00041902"/>
    </source>
</evidence>
<dbReference type="SMART" id="SM00220">
    <property type="entry name" value="S_TKc"/>
    <property type="match status" value="1"/>
</dbReference>
<dbReference type="GO" id="GO:0004693">
    <property type="term" value="F:cyclin-dependent protein serine/threonine kinase activity"/>
    <property type="evidence" value="ECO:0007669"/>
    <property type="project" value="UniProtKB-EC"/>
</dbReference>
<dbReference type="AlphaFoldDB" id="A0A024UAE1"/>
<sequence>MGEFDSDDEEQAVVGHYTLHEEIGRGTYGVVYEARHNVSGNKVAIKRLLPRHDASSSDEVGVMQRLAGAPHILQLQEVLHEQYQHEPTTFIVSEFMESDLETVIRATDALPQLSLPQIKSYLRMTIQGLAECHARHIIHRDVKPNNILLGSNGNAMLADFGMAVVVPELAARATSTWTLSFQVVTRAYRAPELLFGLKQYDTSVDMWAVGCLFGELFLRRVWFDGASDIDQLNRIFRALGSPDEQHWSAAKTLPFFLEFAPTSPPSLVTQFPTLPATGIDLLSKLLRLDPTARISAADALAHPFFAESPLALDAALLPMVTPPERGRKRRASSLEDEHGDAAEDVGDVPMKGRRLF</sequence>
<dbReference type="InterPro" id="IPR011009">
    <property type="entry name" value="Kinase-like_dom_sf"/>
</dbReference>
<dbReference type="GO" id="GO:0005524">
    <property type="term" value="F:ATP binding"/>
    <property type="evidence" value="ECO:0007669"/>
    <property type="project" value="UniProtKB-UniRule"/>
</dbReference>
<evidence type="ECO:0000256" key="6">
    <source>
        <dbReference type="ARBA" id="ARBA00022777"/>
    </source>
</evidence>
<dbReference type="GO" id="GO:0005634">
    <property type="term" value="C:nucleus"/>
    <property type="evidence" value="ECO:0007669"/>
    <property type="project" value="TreeGrafter"/>
</dbReference>
<dbReference type="GO" id="GO:0030332">
    <property type="term" value="F:cyclin binding"/>
    <property type="evidence" value="ECO:0007669"/>
    <property type="project" value="TreeGrafter"/>
</dbReference>
<comment type="similarity">
    <text evidence="1">Belongs to the protein kinase superfamily. CMGC Ser/Thr protein kinase family. CDC2/CDKX subfamily.</text>
</comment>
<evidence type="ECO:0000259" key="17">
    <source>
        <dbReference type="PROSITE" id="PS50011"/>
    </source>
</evidence>
<keyword evidence="7 14" id="KW-0067">ATP-binding</keyword>
<feature type="region of interest" description="Disordered" evidence="16">
    <location>
        <begin position="323"/>
        <end position="356"/>
    </location>
</feature>
<dbReference type="Gene3D" id="3.30.200.20">
    <property type="entry name" value="Phosphorylase Kinase, domain 1"/>
    <property type="match status" value="1"/>
</dbReference>
<dbReference type="PROSITE" id="PS00108">
    <property type="entry name" value="PROTEIN_KINASE_ST"/>
    <property type="match status" value="1"/>
</dbReference>
<evidence type="ECO:0000256" key="3">
    <source>
        <dbReference type="ARBA" id="ARBA00022527"/>
    </source>
</evidence>
<dbReference type="PROSITE" id="PS50011">
    <property type="entry name" value="PROTEIN_KINASE_DOM"/>
    <property type="match status" value="1"/>
</dbReference>
<evidence type="ECO:0000256" key="7">
    <source>
        <dbReference type="ARBA" id="ARBA00022840"/>
    </source>
</evidence>
<dbReference type="GO" id="GO:0000082">
    <property type="term" value="P:G1/S transition of mitotic cell cycle"/>
    <property type="evidence" value="ECO:0007669"/>
    <property type="project" value="TreeGrafter"/>
</dbReference>
<keyword evidence="6 18" id="KW-0418">Kinase</keyword>
<evidence type="ECO:0000256" key="16">
    <source>
        <dbReference type="SAM" id="MobiDB-lite"/>
    </source>
</evidence>
<name>A0A024UAE1_9STRA</name>
<dbReference type="PROSITE" id="PS00107">
    <property type="entry name" value="PROTEIN_KINASE_ATP"/>
    <property type="match status" value="1"/>
</dbReference>
<dbReference type="InterPro" id="IPR050108">
    <property type="entry name" value="CDK"/>
</dbReference>
<dbReference type="GO" id="GO:0010468">
    <property type="term" value="P:regulation of gene expression"/>
    <property type="evidence" value="ECO:0007669"/>
    <property type="project" value="TreeGrafter"/>
</dbReference>
<dbReference type="InterPro" id="IPR008271">
    <property type="entry name" value="Ser/Thr_kinase_AS"/>
</dbReference>
<gene>
    <name evidence="18" type="ORF">H310_06062</name>
</gene>
<dbReference type="RefSeq" id="XP_008869193.1">
    <property type="nucleotide sequence ID" value="XM_008870971.1"/>
</dbReference>
<evidence type="ECO:0000256" key="11">
    <source>
        <dbReference type="ARBA" id="ARBA00042858"/>
    </source>
</evidence>
<dbReference type="GeneID" id="20083112"/>
<keyword evidence="4" id="KW-0808">Transferase</keyword>
<evidence type="ECO:0000256" key="8">
    <source>
        <dbReference type="ARBA" id="ARBA00038543"/>
    </source>
</evidence>
<dbReference type="GO" id="GO:0000307">
    <property type="term" value="C:cyclin-dependent protein kinase holoenzyme complex"/>
    <property type="evidence" value="ECO:0007669"/>
    <property type="project" value="TreeGrafter"/>
</dbReference>
<dbReference type="Gene3D" id="1.10.510.10">
    <property type="entry name" value="Transferase(Phosphotransferase) domain 1"/>
    <property type="match status" value="1"/>
</dbReference>
<protein>
    <recommendedName>
        <fullName evidence="9">Cyclin-dependent kinase 2 homolog</fullName>
        <ecNumber evidence="2">2.7.11.22</ecNumber>
    </recommendedName>
    <alternativeName>
        <fullName evidence="10">Cell division control protein 2 homolog</fullName>
    </alternativeName>
    <alternativeName>
        <fullName evidence="11">cdc2-related kinase 2</fullName>
    </alternativeName>
</protein>
<comment type="catalytic activity">
    <reaction evidence="12">
        <text>L-threonyl-[protein] + ATP = O-phospho-L-threonyl-[protein] + ADP + H(+)</text>
        <dbReference type="Rhea" id="RHEA:46608"/>
        <dbReference type="Rhea" id="RHEA-COMP:11060"/>
        <dbReference type="Rhea" id="RHEA-COMP:11605"/>
        <dbReference type="ChEBI" id="CHEBI:15378"/>
        <dbReference type="ChEBI" id="CHEBI:30013"/>
        <dbReference type="ChEBI" id="CHEBI:30616"/>
        <dbReference type="ChEBI" id="CHEBI:61977"/>
        <dbReference type="ChEBI" id="CHEBI:456216"/>
        <dbReference type="EC" id="2.7.11.22"/>
    </reaction>
</comment>